<proteinExistence type="predicted"/>
<dbReference type="SUPFAM" id="SSF55874">
    <property type="entry name" value="ATPase domain of HSP90 chaperone/DNA topoisomerase II/histidine kinase"/>
    <property type="match status" value="1"/>
</dbReference>
<protein>
    <submittedName>
        <fullName evidence="14">HAMP domain-containing protein</fullName>
    </submittedName>
</protein>
<keyword evidence="7" id="KW-0418">Kinase</keyword>
<evidence type="ECO:0000256" key="5">
    <source>
        <dbReference type="ARBA" id="ARBA00022692"/>
    </source>
</evidence>
<evidence type="ECO:0000313" key="14">
    <source>
        <dbReference type="EMBL" id="NOU94580.1"/>
    </source>
</evidence>
<feature type="domain" description="HAMP" evidence="13">
    <location>
        <begin position="317"/>
        <end position="369"/>
    </location>
</feature>
<dbReference type="Pfam" id="PF00672">
    <property type="entry name" value="HAMP"/>
    <property type="match status" value="1"/>
</dbReference>
<dbReference type="GO" id="GO:0000155">
    <property type="term" value="F:phosphorelay sensor kinase activity"/>
    <property type="evidence" value="ECO:0007669"/>
    <property type="project" value="InterPro"/>
</dbReference>
<keyword evidence="8" id="KW-0067">ATP-binding</keyword>
<dbReference type="Proteomes" id="UP000641588">
    <property type="component" value="Unassembled WGS sequence"/>
</dbReference>
<dbReference type="PROSITE" id="PS50885">
    <property type="entry name" value="HAMP"/>
    <property type="match status" value="1"/>
</dbReference>
<keyword evidence="11 12" id="KW-0472">Membrane</keyword>
<evidence type="ECO:0000256" key="8">
    <source>
        <dbReference type="ARBA" id="ARBA00022840"/>
    </source>
</evidence>
<dbReference type="GO" id="GO:0005886">
    <property type="term" value="C:plasma membrane"/>
    <property type="evidence" value="ECO:0007669"/>
    <property type="project" value="UniProtKB-SubCell"/>
</dbReference>
<keyword evidence="6" id="KW-0547">Nucleotide-binding</keyword>
<dbReference type="GO" id="GO:0005524">
    <property type="term" value="F:ATP binding"/>
    <property type="evidence" value="ECO:0007669"/>
    <property type="project" value="UniProtKB-KW"/>
</dbReference>
<keyword evidence="4" id="KW-0808">Transferase</keyword>
<evidence type="ECO:0000256" key="7">
    <source>
        <dbReference type="ARBA" id="ARBA00022777"/>
    </source>
</evidence>
<dbReference type="AlphaFoldDB" id="A0A972GR01"/>
<evidence type="ECO:0000256" key="1">
    <source>
        <dbReference type="ARBA" id="ARBA00004651"/>
    </source>
</evidence>
<accession>A0A972GR01</accession>
<dbReference type="EMBL" id="WHOD01000056">
    <property type="protein sequence ID" value="NOU94580.1"/>
    <property type="molecule type" value="Genomic_DNA"/>
</dbReference>
<evidence type="ECO:0000256" key="12">
    <source>
        <dbReference type="SAM" id="Phobius"/>
    </source>
</evidence>
<evidence type="ECO:0000256" key="2">
    <source>
        <dbReference type="ARBA" id="ARBA00022475"/>
    </source>
</evidence>
<dbReference type="InterPro" id="IPR003660">
    <property type="entry name" value="HAMP_dom"/>
</dbReference>
<keyword evidence="3" id="KW-0597">Phosphoprotein</keyword>
<dbReference type="InterPro" id="IPR050640">
    <property type="entry name" value="Bact_2-comp_sensor_kinase"/>
</dbReference>
<dbReference type="PANTHER" id="PTHR34220">
    <property type="entry name" value="SENSOR HISTIDINE KINASE YPDA"/>
    <property type="match status" value="1"/>
</dbReference>
<keyword evidence="15" id="KW-1185">Reference proteome</keyword>
<comment type="caution">
    <text evidence="14">The sequence shown here is derived from an EMBL/GenBank/DDBJ whole genome shotgun (WGS) entry which is preliminary data.</text>
</comment>
<evidence type="ECO:0000313" key="15">
    <source>
        <dbReference type="Proteomes" id="UP000641588"/>
    </source>
</evidence>
<dbReference type="SUPFAM" id="SSF158472">
    <property type="entry name" value="HAMP domain-like"/>
    <property type="match status" value="1"/>
</dbReference>
<keyword evidence="9 12" id="KW-1133">Transmembrane helix</keyword>
<dbReference type="RefSeq" id="WP_171652787.1">
    <property type="nucleotide sequence ID" value="NZ_WHOD01000056.1"/>
</dbReference>
<evidence type="ECO:0000256" key="6">
    <source>
        <dbReference type="ARBA" id="ARBA00022741"/>
    </source>
</evidence>
<keyword evidence="5 12" id="KW-0812">Transmembrane</keyword>
<dbReference type="Gene3D" id="6.10.340.10">
    <property type="match status" value="1"/>
</dbReference>
<evidence type="ECO:0000256" key="4">
    <source>
        <dbReference type="ARBA" id="ARBA00022679"/>
    </source>
</evidence>
<dbReference type="SMART" id="SM00304">
    <property type="entry name" value="HAMP"/>
    <property type="match status" value="1"/>
</dbReference>
<dbReference type="Pfam" id="PF02518">
    <property type="entry name" value="HATPase_c"/>
    <property type="match status" value="1"/>
</dbReference>
<feature type="transmembrane region" description="Helical" evidence="12">
    <location>
        <begin position="295"/>
        <end position="320"/>
    </location>
</feature>
<keyword evidence="2" id="KW-1003">Cell membrane</keyword>
<dbReference type="InterPro" id="IPR003594">
    <property type="entry name" value="HATPase_dom"/>
</dbReference>
<dbReference type="Gene3D" id="3.30.565.10">
    <property type="entry name" value="Histidine kinase-like ATPase, C-terminal domain"/>
    <property type="match status" value="1"/>
</dbReference>
<evidence type="ECO:0000256" key="11">
    <source>
        <dbReference type="ARBA" id="ARBA00023136"/>
    </source>
</evidence>
<dbReference type="Pfam" id="PF06580">
    <property type="entry name" value="His_kinase"/>
    <property type="match status" value="1"/>
</dbReference>
<organism evidence="14 15">
    <name type="scientific">Paenibacillus foliorum</name>
    <dbReference type="NCBI Taxonomy" id="2654974"/>
    <lineage>
        <taxon>Bacteria</taxon>
        <taxon>Bacillati</taxon>
        <taxon>Bacillota</taxon>
        <taxon>Bacilli</taxon>
        <taxon>Bacillales</taxon>
        <taxon>Paenibacillaceae</taxon>
        <taxon>Paenibacillus</taxon>
    </lineage>
</organism>
<name>A0A972GR01_9BACL</name>
<dbReference type="PANTHER" id="PTHR34220:SF11">
    <property type="entry name" value="SENSOR PROTEIN KINASE HPTS"/>
    <property type="match status" value="1"/>
</dbReference>
<evidence type="ECO:0000256" key="10">
    <source>
        <dbReference type="ARBA" id="ARBA00023012"/>
    </source>
</evidence>
<sequence length="590" mass="68149">MKQLLYRLSFKKRIWVSFVLLMTLAIAASGWSSYTISARIVEQNALRLSQDTINKSSQVLDEKLKKIVLSIMSLKISDPYKNVLDDVSTEDVSRYYYHLSSLQSMLALLKFNDDFIQSILIATPIGDFYPTTYTRLKENSFYQSEMYQKIKSKQRGVWIESHEDSFFYGKDRVISFVVDGSGAKYVEDVYIIVNIKEKDLQNLIVDQISASTGYSLVNKEGKPVIGHAGNGLETWRQDPEFLGKFKNEKNGYFSSIIEDKDYLINYSRLDVGENWILYDTQSKQVVLQQVEAIKWTTLLVILGFVLLALLLSNVLTDLLLRPLFRLHRLMKRVEQNDLDVRFHSVYQDEVSQVGMRFNSMLEEIKKLIEKVRWGEEEKRKTEIKALSAQMEPHFLYNTLNTIYCKSVLGNNEDVNEMILSLSTMFQLGLSQGKDILRIEEELLHVKHYMTLQQKCYEGKFDFIIDAEEESILELEIPKLILQPLVENCILHGFKDREEGGLIRIVLRRTEQVLYFSVEDNGMGMDVSSLKRSIEQPLVSNKGYALRNIAHRLQLFYGEGAMIEYDSKPGIGSKVQLIISLREGEKVHASR</sequence>
<evidence type="ECO:0000256" key="3">
    <source>
        <dbReference type="ARBA" id="ARBA00022553"/>
    </source>
</evidence>
<evidence type="ECO:0000256" key="9">
    <source>
        <dbReference type="ARBA" id="ARBA00022989"/>
    </source>
</evidence>
<keyword evidence="10" id="KW-0902">Two-component regulatory system</keyword>
<comment type="subcellular location">
    <subcellularLocation>
        <location evidence="1">Cell membrane</location>
        <topology evidence="1">Multi-pass membrane protein</topology>
    </subcellularLocation>
</comment>
<gene>
    <name evidence="14" type="ORF">GC093_15325</name>
</gene>
<reference evidence="14" key="1">
    <citation type="submission" date="2019-10" db="EMBL/GenBank/DDBJ databases">
        <title>Description of Paenibacillus glebae sp. nov.</title>
        <authorList>
            <person name="Carlier A."/>
            <person name="Qi S."/>
        </authorList>
    </citation>
    <scope>NUCLEOTIDE SEQUENCE</scope>
    <source>
        <strain evidence="14">LMG 31456</strain>
    </source>
</reference>
<dbReference type="InterPro" id="IPR010559">
    <property type="entry name" value="Sig_transdc_His_kin_internal"/>
</dbReference>
<dbReference type="CDD" id="cd06225">
    <property type="entry name" value="HAMP"/>
    <property type="match status" value="1"/>
</dbReference>
<evidence type="ECO:0000259" key="13">
    <source>
        <dbReference type="PROSITE" id="PS50885"/>
    </source>
</evidence>
<dbReference type="InterPro" id="IPR036890">
    <property type="entry name" value="HATPase_C_sf"/>
</dbReference>